<feature type="transmembrane region" description="Helical" evidence="2">
    <location>
        <begin position="31"/>
        <end position="53"/>
    </location>
</feature>
<name>A0A2T8IFH1_9POAL</name>
<dbReference type="EMBL" id="CM008051">
    <property type="protein sequence ID" value="PVH36405.1"/>
    <property type="molecule type" value="Genomic_DNA"/>
</dbReference>
<evidence type="ECO:0000256" key="2">
    <source>
        <dbReference type="SAM" id="Phobius"/>
    </source>
</evidence>
<organism evidence="3">
    <name type="scientific">Panicum hallii</name>
    <dbReference type="NCBI Taxonomy" id="206008"/>
    <lineage>
        <taxon>Eukaryota</taxon>
        <taxon>Viridiplantae</taxon>
        <taxon>Streptophyta</taxon>
        <taxon>Embryophyta</taxon>
        <taxon>Tracheophyta</taxon>
        <taxon>Spermatophyta</taxon>
        <taxon>Magnoliopsida</taxon>
        <taxon>Liliopsida</taxon>
        <taxon>Poales</taxon>
        <taxon>Poaceae</taxon>
        <taxon>PACMAD clade</taxon>
        <taxon>Panicoideae</taxon>
        <taxon>Panicodae</taxon>
        <taxon>Paniceae</taxon>
        <taxon>Panicinae</taxon>
        <taxon>Panicum</taxon>
        <taxon>Panicum sect. Panicum</taxon>
    </lineage>
</organism>
<gene>
    <name evidence="3" type="ORF">PAHAL_6G068400</name>
</gene>
<sequence length="58" mass="6161">MRWRRRGWLAGGSTAGEVGGGRGRREWPAGVRWMAAALVAVPSATVGGGPWGWRWGGV</sequence>
<dbReference type="AlphaFoldDB" id="A0A2T8IFH1"/>
<reference evidence="3" key="1">
    <citation type="submission" date="2018-04" db="EMBL/GenBank/DDBJ databases">
        <title>WGS assembly of Panicum hallii.</title>
        <authorList>
            <person name="Lovell J."/>
            <person name="Jenkins J."/>
            <person name="Lowry D."/>
            <person name="Mamidi S."/>
            <person name="Sreedasyam A."/>
            <person name="Weng X."/>
            <person name="Barry K."/>
            <person name="Bonette J."/>
            <person name="Campitelli B."/>
            <person name="Daum C."/>
            <person name="Gordon S."/>
            <person name="Gould B."/>
            <person name="Lipzen A."/>
            <person name="Macqueen A."/>
            <person name="Palacio-Mejia J."/>
            <person name="Plott C."/>
            <person name="Shakirov E."/>
            <person name="Shu S."/>
            <person name="Yoshinaga Y."/>
            <person name="Zane M."/>
            <person name="Rokhsar D."/>
            <person name="Grimwood J."/>
            <person name="Schmutz J."/>
            <person name="Juenger T."/>
        </authorList>
    </citation>
    <scope>NUCLEOTIDE SEQUENCE [LARGE SCALE GENOMIC DNA]</scope>
    <source>
        <strain evidence="3">FIL2</strain>
    </source>
</reference>
<feature type="compositionally biased region" description="Gly residues" evidence="1">
    <location>
        <begin position="9"/>
        <end position="21"/>
    </location>
</feature>
<keyword evidence="2" id="KW-1133">Transmembrane helix</keyword>
<dbReference type="Proteomes" id="UP000243499">
    <property type="component" value="Chromosome 6"/>
</dbReference>
<keyword evidence="2" id="KW-0812">Transmembrane</keyword>
<feature type="region of interest" description="Disordered" evidence="1">
    <location>
        <begin position="1"/>
        <end position="23"/>
    </location>
</feature>
<evidence type="ECO:0000313" key="3">
    <source>
        <dbReference type="EMBL" id="PVH36405.1"/>
    </source>
</evidence>
<keyword evidence="2" id="KW-0472">Membrane</keyword>
<evidence type="ECO:0000256" key="1">
    <source>
        <dbReference type="SAM" id="MobiDB-lite"/>
    </source>
</evidence>
<dbReference type="Gramene" id="PVH36405">
    <property type="protein sequence ID" value="PVH36405"/>
    <property type="gene ID" value="PAHAL_6G068400"/>
</dbReference>
<proteinExistence type="predicted"/>
<accession>A0A2T8IFH1</accession>
<protein>
    <submittedName>
        <fullName evidence="3">Uncharacterized protein</fullName>
    </submittedName>
</protein>